<protein>
    <submittedName>
        <fullName evidence="1">Uncharacterized protein</fullName>
    </submittedName>
</protein>
<dbReference type="InterPro" id="IPR017946">
    <property type="entry name" value="PLC-like_Pdiesterase_TIM-brl"/>
</dbReference>
<accession>A0A9D1GEX6</accession>
<evidence type="ECO:0000313" key="2">
    <source>
        <dbReference type="Proteomes" id="UP000886722"/>
    </source>
</evidence>
<reference evidence="1" key="1">
    <citation type="submission" date="2020-10" db="EMBL/GenBank/DDBJ databases">
        <authorList>
            <person name="Gilroy R."/>
        </authorList>
    </citation>
    <scope>NUCLEOTIDE SEQUENCE</scope>
    <source>
        <strain evidence="1">21143</strain>
    </source>
</reference>
<name>A0A9D1GEX6_9BACT</name>
<dbReference type="EMBL" id="DVKT01000045">
    <property type="protein sequence ID" value="HIT39526.1"/>
    <property type="molecule type" value="Genomic_DNA"/>
</dbReference>
<comment type="caution">
    <text evidence="1">The sequence shown here is derived from an EMBL/GenBank/DDBJ whole genome shotgun (WGS) entry which is preliminary data.</text>
</comment>
<dbReference type="Proteomes" id="UP000886722">
    <property type="component" value="Unassembled WGS sequence"/>
</dbReference>
<gene>
    <name evidence="1" type="ORF">IAD06_05760</name>
</gene>
<dbReference type="GO" id="GO:0006629">
    <property type="term" value="P:lipid metabolic process"/>
    <property type="evidence" value="ECO:0007669"/>
    <property type="project" value="InterPro"/>
</dbReference>
<dbReference type="SUPFAM" id="SSF51695">
    <property type="entry name" value="PLC-like phosphodiesterases"/>
    <property type="match status" value="1"/>
</dbReference>
<organism evidence="1 2">
    <name type="scientific">Candidatus Caccoplasma intestinavium</name>
    <dbReference type="NCBI Taxonomy" id="2840716"/>
    <lineage>
        <taxon>Bacteria</taxon>
        <taxon>Pseudomonadati</taxon>
        <taxon>Bacteroidota</taxon>
        <taxon>Bacteroidia</taxon>
        <taxon>Bacteroidales</taxon>
        <taxon>Bacteroidaceae</taxon>
        <taxon>Bacteroidaceae incertae sedis</taxon>
        <taxon>Candidatus Caccoplasma</taxon>
    </lineage>
</organism>
<dbReference type="GO" id="GO:0008081">
    <property type="term" value="F:phosphoric diester hydrolase activity"/>
    <property type="evidence" value="ECO:0007669"/>
    <property type="project" value="InterPro"/>
</dbReference>
<dbReference type="Gene3D" id="3.20.20.190">
    <property type="entry name" value="Phosphatidylinositol (PI) phosphodiesterase"/>
    <property type="match status" value="1"/>
</dbReference>
<reference evidence="1" key="2">
    <citation type="journal article" date="2021" name="PeerJ">
        <title>Extensive microbial diversity within the chicken gut microbiome revealed by metagenomics and culture.</title>
        <authorList>
            <person name="Gilroy R."/>
            <person name="Ravi A."/>
            <person name="Getino M."/>
            <person name="Pursley I."/>
            <person name="Horton D.L."/>
            <person name="Alikhan N.F."/>
            <person name="Baker D."/>
            <person name="Gharbi K."/>
            <person name="Hall N."/>
            <person name="Watson M."/>
            <person name="Adriaenssens E.M."/>
            <person name="Foster-Nyarko E."/>
            <person name="Jarju S."/>
            <person name="Secka A."/>
            <person name="Antonio M."/>
            <person name="Oren A."/>
            <person name="Chaudhuri R.R."/>
            <person name="La Ragione R."/>
            <person name="Hildebrand F."/>
            <person name="Pallen M.J."/>
        </authorList>
    </citation>
    <scope>NUCLEOTIDE SEQUENCE</scope>
    <source>
        <strain evidence="1">21143</strain>
    </source>
</reference>
<sequence>MYGSHNSLTGYKPMKWWGYLLRPFARCQRTTVEGQIEGGARAFDLRVRFDGKDGLVACHGLIEYKADVPAVVAKLENAGCCYRIILENVMGGRKTAADDLDRLKAMFLDGEHPHCLYVSDKRSWKTTYNPHCPIRLKEQNRHGGTGCVIPRLWVRKYGRDRYRHSLNLKCDADTVYWYDFV</sequence>
<proteinExistence type="predicted"/>
<evidence type="ECO:0000313" key="1">
    <source>
        <dbReference type="EMBL" id="HIT39526.1"/>
    </source>
</evidence>
<dbReference type="AlphaFoldDB" id="A0A9D1GEX6"/>